<comment type="caution">
    <text evidence="1">The sequence shown here is derived from an EMBL/GenBank/DDBJ whole genome shotgun (WGS) entry which is preliminary data.</text>
</comment>
<organism evidence="1 2">
    <name type="scientific">Buttiauxella gaviniae</name>
    <dbReference type="NCBI Taxonomy" id="82990"/>
    <lineage>
        <taxon>Bacteria</taxon>
        <taxon>Pseudomonadati</taxon>
        <taxon>Pseudomonadota</taxon>
        <taxon>Gammaproteobacteria</taxon>
        <taxon>Enterobacterales</taxon>
        <taxon>Enterobacteriaceae</taxon>
        <taxon>Buttiauxella</taxon>
    </lineage>
</organism>
<protein>
    <submittedName>
        <fullName evidence="1">Uncharacterized protein</fullName>
    </submittedName>
</protein>
<name>A0ABV3NRF4_9ENTR</name>
<evidence type="ECO:0000313" key="2">
    <source>
        <dbReference type="Proteomes" id="UP001555342"/>
    </source>
</evidence>
<evidence type="ECO:0000313" key="1">
    <source>
        <dbReference type="EMBL" id="MEW7312122.1"/>
    </source>
</evidence>
<dbReference type="Proteomes" id="UP001555342">
    <property type="component" value="Unassembled WGS sequence"/>
</dbReference>
<sequence length="69" mass="8155">MLVPDKRRWRPNDYIRGREEFNVYPSINPALQDMAMIEGEFITENHFIMLLTPEEARNITDELLSNTSD</sequence>
<reference evidence="1 2" key="1">
    <citation type="submission" date="2024-07" db="EMBL/GenBank/DDBJ databases">
        <authorList>
            <person name="Wang L."/>
        </authorList>
    </citation>
    <scope>NUCLEOTIDE SEQUENCE [LARGE SCALE GENOMIC DNA]</scope>
    <source>
        <strain evidence="1 2">WL359</strain>
    </source>
</reference>
<keyword evidence="2" id="KW-1185">Reference proteome</keyword>
<proteinExistence type="predicted"/>
<dbReference type="EMBL" id="JBFMVT010000002">
    <property type="protein sequence ID" value="MEW7312122.1"/>
    <property type="molecule type" value="Genomic_DNA"/>
</dbReference>
<gene>
    <name evidence="1" type="ORF">AB1E22_05275</name>
</gene>
<accession>A0ABV3NRF4</accession>
<dbReference type="RefSeq" id="WP_367594388.1">
    <property type="nucleotide sequence ID" value="NZ_JBFMVT010000002.1"/>
</dbReference>